<protein>
    <submittedName>
        <fullName evidence="1">Uncharacterized protein</fullName>
    </submittedName>
</protein>
<comment type="caution">
    <text evidence="1">The sequence shown here is derived from an EMBL/GenBank/DDBJ whole genome shotgun (WGS) entry which is preliminary data.</text>
</comment>
<sequence length="157" mass="17265">MGSETKMNPLRMVVFWVLALAVVFEKSVSAARMRGKLIKPESINGILDHIPKKHDIEGAQVQESFADVLLPIPDRLLKKQGYGIQVASEGTQVVSKNEGHQLWSTRKDVTSMSKLLSSTTKSSTTSHMEESNEIMITAPADEIDYSGPSTHPPPRGH</sequence>
<proteinExistence type="predicted"/>
<organism evidence="1 2">
    <name type="scientific">Diphasiastrum complanatum</name>
    <name type="common">Issler's clubmoss</name>
    <name type="synonym">Lycopodium complanatum</name>
    <dbReference type="NCBI Taxonomy" id="34168"/>
    <lineage>
        <taxon>Eukaryota</taxon>
        <taxon>Viridiplantae</taxon>
        <taxon>Streptophyta</taxon>
        <taxon>Embryophyta</taxon>
        <taxon>Tracheophyta</taxon>
        <taxon>Lycopodiopsida</taxon>
        <taxon>Lycopodiales</taxon>
        <taxon>Lycopodiaceae</taxon>
        <taxon>Lycopodioideae</taxon>
        <taxon>Diphasiastrum</taxon>
    </lineage>
</organism>
<accession>A0ACC2BJR4</accession>
<reference evidence="2" key="1">
    <citation type="journal article" date="2024" name="Proc. Natl. Acad. Sci. U.S.A.">
        <title>Extraordinary preservation of gene collinearity over three hundred million years revealed in homosporous lycophytes.</title>
        <authorList>
            <person name="Li C."/>
            <person name="Wickell D."/>
            <person name="Kuo L.Y."/>
            <person name="Chen X."/>
            <person name="Nie B."/>
            <person name="Liao X."/>
            <person name="Peng D."/>
            <person name="Ji J."/>
            <person name="Jenkins J."/>
            <person name="Williams M."/>
            <person name="Shu S."/>
            <person name="Plott C."/>
            <person name="Barry K."/>
            <person name="Rajasekar S."/>
            <person name="Grimwood J."/>
            <person name="Han X."/>
            <person name="Sun S."/>
            <person name="Hou Z."/>
            <person name="He W."/>
            <person name="Dai G."/>
            <person name="Sun C."/>
            <person name="Schmutz J."/>
            <person name="Leebens-Mack J.H."/>
            <person name="Li F.W."/>
            <person name="Wang L."/>
        </authorList>
    </citation>
    <scope>NUCLEOTIDE SEQUENCE [LARGE SCALE GENOMIC DNA]</scope>
    <source>
        <strain evidence="2">cv. PW_Plant_1</strain>
    </source>
</reference>
<gene>
    <name evidence="1" type="ORF">O6H91_15G074600</name>
</gene>
<name>A0ACC2BJR4_DIPCM</name>
<keyword evidence="2" id="KW-1185">Reference proteome</keyword>
<dbReference type="EMBL" id="CM055106">
    <property type="protein sequence ID" value="KAJ7530001.1"/>
    <property type="molecule type" value="Genomic_DNA"/>
</dbReference>
<dbReference type="Proteomes" id="UP001162992">
    <property type="component" value="Chromosome 15"/>
</dbReference>
<evidence type="ECO:0000313" key="1">
    <source>
        <dbReference type="EMBL" id="KAJ7530001.1"/>
    </source>
</evidence>
<evidence type="ECO:0000313" key="2">
    <source>
        <dbReference type="Proteomes" id="UP001162992"/>
    </source>
</evidence>